<name>A0A1J7GPG3_LUPAN</name>
<protein>
    <submittedName>
        <fullName evidence="1">Uncharacterized protein</fullName>
    </submittedName>
</protein>
<proteinExistence type="predicted"/>
<gene>
    <name evidence="1" type="ORF">TanjilG_00372</name>
</gene>
<dbReference type="AlphaFoldDB" id="A0A1J7GPG3"/>
<evidence type="ECO:0000313" key="2">
    <source>
        <dbReference type="Proteomes" id="UP000188354"/>
    </source>
</evidence>
<dbReference type="PANTHER" id="PTHR35505">
    <property type="entry name" value="OS01G0600300 PROTEIN"/>
    <property type="match status" value="1"/>
</dbReference>
<accession>A0A1J7GPG3</accession>
<reference evidence="1 2" key="1">
    <citation type="journal article" date="2017" name="Plant Biotechnol. J.">
        <title>A comprehensive draft genome sequence for lupin (Lupinus angustifolius), an emerging health food: insights into plant-microbe interactions and legume evolution.</title>
        <authorList>
            <person name="Hane J.K."/>
            <person name="Ming Y."/>
            <person name="Kamphuis L.G."/>
            <person name="Nelson M.N."/>
            <person name="Garg G."/>
            <person name="Atkins C.A."/>
            <person name="Bayer P.E."/>
            <person name="Bravo A."/>
            <person name="Bringans S."/>
            <person name="Cannon S."/>
            <person name="Edwards D."/>
            <person name="Foley R."/>
            <person name="Gao L.L."/>
            <person name="Harrison M.J."/>
            <person name="Huang W."/>
            <person name="Hurgobin B."/>
            <person name="Li S."/>
            <person name="Liu C.W."/>
            <person name="McGrath A."/>
            <person name="Morahan G."/>
            <person name="Murray J."/>
            <person name="Weller J."/>
            <person name="Jian J."/>
            <person name="Singh K.B."/>
        </authorList>
    </citation>
    <scope>NUCLEOTIDE SEQUENCE [LARGE SCALE GENOMIC DNA]</scope>
    <source>
        <strain evidence="2">cv. Tanjil</strain>
        <tissue evidence="1">Whole plant</tissue>
    </source>
</reference>
<dbReference type="Gramene" id="OIV89994">
    <property type="protein sequence ID" value="OIV89994"/>
    <property type="gene ID" value="TanjilG_00372"/>
</dbReference>
<dbReference type="STRING" id="3871.A0A1J7GPG3"/>
<dbReference type="PANTHER" id="PTHR35505:SF1">
    <property type="entry name" value="SNF2 DOMAIN PROTEIN"/>
    <property type="match status" value="1"/>
</dbReference>
<evidence type="ECO:0000313" key="1">
    <source>
        <dbReference type="EMBL" id="OIV89994.1"/>
    </source>
</evidence>
<dbReference type="EMBL" id="KV862199">
    <property type="protein sequence ID" value="OIV89994.1"/>
    <property type="molecule type" value="Genomic_DNA"/>
</dbReference>
<dbReference type="Proteomes" id="UP000188354">
    <property type="component" value="Unassembled WGS sequence"/>
</dbReference>
<dbReference type="OMA" id="FRMMLEP"/>
<keyword evidence="2" id="KW-1185">Reference proteome</keyword>
<organism evidence="1 2">
    <name type="scientific">Lupinus angustifolius</name>
    <name type="common">Narrow-leaved blue lupine</name>
    <dbReference type="NCBI Taxonomy" id="3871"/>
    <lineage>
        <taxon>Eukaryota</taxon>
        <taxon>Viridiplantae</taxon>
        <taxon>Streptophyta</taxon>
        <taxon>Embryophyta</taxon>
        <taxon>Tracheophyta</taxon>
        <taxon>Spermatophyta</taxon>
        <taxon>Magnoliopsida</taxon>
        <taxon>eudicotyledons</taxon>
        <taxon>Gunneridae</taxon>
        <taxon>Pentapetalae</taxon>
        <taxon>rosids</taxon>
        <taxon>fabids</taxon>
        <taxon>Fabales</taxon>
        <taxon>Fabaceae</taxon>
        <taxon>Papilionoideae</taxon>
        <taxon>50 kb inversion clade</taxon>
        <taxon>genistoids sensu lato</taxon>
        <taxon>core genistoids</taxon>
        <taxon>Genisteae</taxon>
        <taxon>Lupinus</taxon>
    </lineage>
</organism>
<sequence length="500" mass="56103">MNQNSLKQVPTYNPMLKESINRFLSQYRKGATDFTDFTSIFSRMLNTFPDPPIQIIWFYSALEFHTIKLADTSAPSRRVAVAKDLFQLLVSCSDSCGPVKRIAVLAPLVFELYQLGFHEKEMKSEVEGLLERVISYCSILCGEALRCEDGMEVLEADLVDLIEVWMVGEQFFRAEDCVRGFFPFASEEFRKGVRVGCEIGLFAGVVMCEVLLLKMCLNFEFGITKVEVEKKLHGSAVQTISGFRNFYFLDALFRMMLEPVLPVISLLGSENEVFLKDVLYNAVMMIEHSCINPQAGVSLYANSLKDLAVTWLFVADSAIQSAREKGDHGKALSYVNAFSISCVPIQLINWVTQSGLGRKICRPNVSTPIALINWLLHVEDQGLAKHRANANFFASRTDCMLPAIKHFVNSLDKNCFSDSTHGETQADKLDGDIEMVDSVDPVSFAAGSRVRTTSIDGTRKRKEVIEDETKTQLKFMRCQFHENPIFCASKLEALSPCLLA</sequence>